<name>A0ACC2UHG5_9FUNG</name>
<dbReference type="EMBL" id="QTSX02000727">
    <property type="protein sequence ID" value="KAJ9086249.1"/>
    <property type="molecule type" value="Genomic_DNA"/>
</dbReference>
<comment type="caution">
    <text evidence="1">The sequence shown here is derived from an EMBL/GenBank/DDBJ whole genome shotgun (WGS) entry which is preliminary data.</text>
</comment>
<dbReference type="Proteomes" id="UP001165960">
    <property type="component" value="Unassembled WGS sequence"/>
</dbReference>
<evidence type="ECO:0000313" key="1">
    <source>
        <dbReference type="EMBL" id="KAJ9086249.1"/>
    </source>
</evidence>
<reference evidence="1" key="1">
    <citation type="submission" date="2022-04" db="EMBL/GenBank/DDBJ databases">
        <title>Genome of the entomopathogenic fungus Entomophthora muscae.</title>
        <authorList>
            <person name="Elya C."/>
            <person name="Lovett B.R."/>
            <person name="Lee E."/>
            <person name="Macias A.M."/>
            <person name="Hajek A.E."/>
            <person name="De Bivort B.L."/>
            <person name="Kasson M.T."/>
            <person name="De Fine Licht H.H."/>
            <person name="Stajich J.E."/>
        </authorList>
    </citation>
    <scope>NUCLEOTIDE SEQUENCE</scope>
    <source>
        <strain evidence="1">Berkeley</strain>
    </source>
</reference>
<protein>
    <submittedName>
        <fullName evidence="1">Uncharacterized protein</fullName>
    </submittedName>
</protein>
<keyword evidence="2" id="KW-1185">Reference proteome</keyword>
<accession>A0ACC2UHG5</accession>
<proteinExistence type="predicted"/>
<sequence length="77" mass="8918">MSASQKEKFSAFMLKFKDLFHNEDDLLPPANLEKHVIKTGTVKSIYKAPYHLAKKYDKYVEQEIDRLLSKGIIETST</sequence>
<organism evidence="1 2">
    <name type="scientific">Entomophthora muscae</name>
    <dbReference type="NCBI Taxonomy" id="34485"/>
    <lineage>
        <taxon>Eukaryota</taxon>
        <taxon>Fungi</taxon>
        <taxon>Fungi incertae sedis</taxon>
        <taxon>Zoopagomycota</taxon>
        <taxon>Entomophthoromycotina</taxon>
        <taxon>Entomophthoromycetes</taxon>
        <taxon>Entomophthorales</taxon>
        <taxon>Entomophthoraceae</taxon>
        <taxon>Entomophthora</taxon>
    </lineage>
</organism>
<evidence type="ECO:0000313" key="2">
    <source>
        <dbReference type="Proteomes" id="UP001165960"/>
    </source>
</evidence>
<gene>
    <name evidence="1" type="ORF">DSO57_1006133</name>
</gene>